<gene>
    <name evidence="1" type="primary">WBGene00109794</name>
</gene>
<proteinExistence type="predicted"/>
<name>A0A2A6CWU2_PRIPA</name>
<accession>A0A8R1YIJ7</accession>
<protein>
    <submittedName>
        <fullName evidence="1">Uncharacterized protein</fullName>
    </submittedName>
</protein>
<organism evidence="1 2">
    <name type="scientific">Pristionchus pacificus</name>
    <name type="common">Parasitic nematode worm</name>
    <dbReference type="NCBI Taxonomy" id="54126"/>
    <lineage>
        <taxon>Eukaryota</taxon>
        <taxon>Metazoa</taxon>
        <taxon>Ecdysozoa</taxon>
        <taxon>Nematoda</taxon>
        <taxon>Chromadorea</taxon>
        <taxon>Rhabditida</taxon>
        <taxon>Rhabditina</taxon>
        <taxon>Diplogasteromorpha</taxon>
        <taxon>Diplogasteroidea</taxon>
        <taxon>Neodiplogasteridae</taxon>
        <taxon>Pristionchus</taxon>
    </lineage>
</organism>
<sequence>MSTTSFSLILLFALMALASANLYQQQLPDELQELAAEVAAAEEWEAENRAGRGRRDNDEPFRMCGARLLQHIMDQDLCRPDKCEGISKRSGAEEVFGSRARRGADSKLISTRCCTNMCRPSEVRAICCGH</sequence>
<dbReference type="EnsemblMetazoa" id="PPA20240.1">
    <property type="protein sequence ID" value="PPA20240.1"/>
    <property type="gene ID" value="WBGene00109794"/>
</dbReference>
<dbReference type="AlphaFoldDB" id="A0A2A6CWU2"/>
<dbReference type="Proteomes" id="UP000005239">
    <property type="component" value="Unassembled WGS sequence"/>
</dbReference>
<evidence type="ECO:0000313" key="2">
    <source>
        <dbReference type="Proteomes" id="UP000005239"/>
    </source>
</evidence>
<reference evidence="2" key="1">
    <citation type="journal article" date="2008" name="Nat. Genet.">
        <title>The Pristionchus pacificus genome provides a unique perspective on nematode lifestyle and parasitism.</title>
        <authorList>
            <person name="Dieterich C."/>
            <person name="Clifton S.W."/>
            <person name="Schuster L.N."/>
            <person name="Chinwalla A."/>
            <person name="Delehaunty K."/>
            <person name="Dinkelacker I."/>
            <person name="Fulton L."/>
            <person name="Fulton R."/>
            <person name="Godfrey J."/>
            <person name="Minx P."/>
            <person name="Mitreva M."/>
            <person name="Roeseler W."/>
            <person name="Tian H."/>
            <person name="Witte H."/>
            <person name="Yang S.P."/>
            <person name="Wilson R.K."/>
            <person name="Sommer R.J."/>
        </authorList>
    </citation>
    <scope>NUCLEOTIDE SEQUENCE [LARGE SCALE GENOMIC DNA]</scope>
    <source>
        <strain evidence="2">PS312</strain>
    </source>
</reference>
<reference evidence="1" key="2">
    <citation type="submission" date="2022-06" db="UniProtKB">
        <authorList>
            <consortium name="EnsemblMetazoa"/>
        </authorList>
    </citation>
    <scope>IDENTIFICATION</scope>
    <source>
        <strain evidence="1">PS312</strain>
    </source>
</reference>
<keyword evidence="2" id="KW-1185">Reference proteome</keyword>
<evidence type="ECO:0000313" key="1">
    <source>
        <dbReference type="EnsemblMetazoa" id="PPA20240.1"/>
    </source>
</evidence>
<accession>A0A2A6CWU2</accession>